<dbReference type="Gene3D" id="2.60.40.10">
    <property type="entry name" value="Immunoglobulins"/>
    <property type="match status" value="1"/>
</dbReference>
<organism evidence="2 3">
    <name type="scientific">Flavobacterium araucananum</name>
    <dbReference type="NCBI Taxonomy" id="946678"/>
    <lineage>
        <taxon>Bacteria</taxon>
        <taxon>Pseudomonadati</taxon>
        <taxon>Bacteroidota</taxon>
        <taxon>Flavobacteriia</taxon>
        <taxon>Flavobacteriales</taxon>
        <taxon>Flavobacteriaceae</taxon>
        <taxon>Flavobacterium</taxon>
    </lineage>
</organism>
<comment type="caution">
    <text evidence="2">The sequence shown here is derived from an EMBL/GenBank/DDBJ whole genome shotgun (WGS) entry which is preliminary data.</text>
</comment>
<gene>
    <name evidence="2" type="ORF">B0A64_12375</name>
</gene>
<sequence>MTIGGKKAPEPYSVLELANKGGLRLPQMTTAQRNALGATALDAKSHGLFIYNTTTTCIEYWDSVRWVSLCDGTSQTVLSPAPCTTVNADGTGCASTFTATDIDCPNGPYDIAIVTGSEYATLSNVDYANGSFGIVFNENSSINEHTVLIRVTSSCTAMYKEFLFSQKGVDCTALTYAVPTISPATANLGLCAGGAVYLSVPANTPNLDQLIWTRNGVEVARGVSKFTATIRGKYNVSMAAAGCNVNIANERNVTDSGSTISSSTSIFSSNNGILCGTNSVTLTATGSTGTVSWFHDGKEDGRTGATVVLTGDNSVGEWFAVSKDGTCYSMPSNSVLVTKSGATGQVAVNPNDVLVNGVPLNTFNSFCMGGLLDLVVNNKLPGVTYTWYNGNEVISSNPFVVPNTQSNISLRMIAADNSGVNCPAEASVVEKAITGGTAPAQPNITGNSTLCDGTTDLTIVPAVAGTYTYTWYKDNAKMPDTTPTITVNTPGVVYTATVTNATGCVSEMAVKVIAANVSSIPKLTWQSQTTTATFGAKVTLQTAIEFGPALTYTWAADNGATIVGSTSSVTIQMPASGTDGVTVNVTVSATNNCGKSEVLSLPIVLNNACPAPALAAQSALSQNVTAGSSITVAVTGTKLNTPTYQWYLNTTASTTGGTVLPSATLASYAFSPTVAGTYYLYCIVTNGCAGNFTAVSPVFTAIVTANPAVLPIGTGVLAGRTCFDVAESNDNAGCGLLTMRKALVTMADFNQTATNTQTYTFTPNGTVSKVRFVYVESLGGSIVSSFVNNGDPAAVNISTPVTATIVYKSNLSSANGIVGTANGKSTTNAFTLDVFVIYNNNAAGTGVDVQQKLTVSIKDCSCCGAYIAPNTFRVFMCHNLGADVTKDPFTPSAAIGGDYYQWGQLTPRLKQGASTDAVSGWTSTVPADRPVSNWGPAPKKANDPCPSGFRIPSQEEFNGLNANNVITGIGKRSSSDSNYFDFNGVLAGNAGYNYGGSLFFPLNGSRIPMNGMSSFNNQANYGGVWLNNGLATISSTYVSKVYPGSTGYQNAAYAVRCMSEN</sequence>
<proteinExistence type="predicted"/>
<keyword evidence="3" id="KW-1185">Reference proteome</keyword>
<name>A0A227P6E4_9FLAO</name>
<dbReference type="AlphaFoldDB" id="A0A227P6E4"/>
<reference evidence="2 3" key="1">
    <citation type="submission" date="2016-11" db="EMBL/GenBank/DDBJ databases">
        <title>Whole genomes of Flavobacteriaceae.</title>
        <authorList>
            <person name="Stine C."/>
            <person name="Li C."/>
            <person name="Tadesse D."/>
        </authorList>
    </citation>
    <scope>NUCLEOTIDE SEQUENCE [LARGE SCALE GENOMIC DNA]</scope>
    <source>
        <strain evidence="2 3">DSM 24704</strain>
    </source>
</reference>
<dbReference type="EMBL" id="MUGS01000021">
    <property type="protein sequence ID" value="OXG05501.1"/>
    <property type="molecule type" value="Genomic_DNA"/>
</dbReference>
<accession>A0A227P6E4</accession>
<dbReference type="Proteomes" id="UP000214684">
    <property type="component" value="Unassembled WGS sequence"/>
</dbReference>
<evidence type="ECO:0000313" key="3">
    <source>
        <dbReference type="Proteomes" id="UP000214684"/>
    </source>
</evidence>
<dbReference type="Pfam" id="PF19408">
    <property type="entry name" value="PKD_6"/>
    <property type="match status" value="1"/>
</dbReference>
<dbReference type="InterPro" id="IPR045829">
    <property type="entry name" value="PKD_6"/>
</dbReference>
<dbReference type="InterPro" id="IPR013783">
    <property type="entry name" value="Ig-like_fold"/>
</dbReference>
<evidence type="ECO:0000259" key="1">
    <source>
        <dbReference type="Pfam" id="PF19408"/>
    </source>
</evidence>
<evidence type="ECO:0000313" key="2">
    <source>
        <dbReference type="EMBL" id="OXG05501.1"/>
    </source>
</evidence>
<feature type="domain" description="PKD-like" evidence="1">
    <location>
        <begin position="549"/>
        <end position="601"/>
    </location>
</feature>
<protein>
    <recommendedName>
        <fullName evidence="1">PKD-like domain-containing protein</fullName>
    </recommendedName>
</protein>